<organism evidence="2 3">
    <name type="scientific">Roseovarius bejariae</name>
    <dbReference type="NCBI Taxonomy" id="2576383"/>
    <lineage>
        <taxon>Bacteria</taxon>
        <taxon>Pseudomonadati</taxon>
        <taxon>Pseudomonadota</taxon>
        <taxon>Alphaproteobacteria</taxon>
        <taxon>Rhodobacterales</taxon>
        <taxon>Roseobacteraceae</taxon>
        <taxon>Roseovarius</taxon>
    </lineage>
</organism>
<name>A0A844D354_9RHOB</name>
<dbReference type="OrthoDB" id="8537236at2"/>
<dbReference type="SUPFAM" id="SSF46785">
    <property type="entry name" value="Winged helix' DNA-binding domain"/>
    <property type="match status" value="1"/>
</dbReference>
<keyword evidence="3" id="KW-1185">Reference proteome</keyword>
<dbReference type="Proteomes" id="UP000564704">
    <property type="component" value="Unassembled WGS sequence"/>
</dbReference>
<dbReference type="Gene3D" id="1.10.10.10">
    <property type="entry name" value="Winged helix-like DNA-binding domain superfamily/Winged helix DNA-binding domain"/>
    <property type="match status" value="1"/>
</dbReference>
<evidence type="ECO:0000313" key="2">
    <source>
        <dbReference type="EMBL" id="MRU15668.1"/>
    </source>
</evidence>
<dbReference type="InterPro" id="IPR036388">
    <property type="entry name" value="WH-like_DNA-bd_sf"/>
</dbReference>
<dbReference type="InterPro" id="IPR026433">
    <property type="entry name" value="MarR_EPS"/>
</dbReference>
<protein>
    <submittedName>
        <fullName evidence="2">MarR family EPS-associated transcriptional regulator</fullName>
    </submittedName>
</protein>
<reference evidence="2 3" key="1">
    <citation type="submission" date="2019-05" db="EMBL/GenBank/DDBJ databases">
        <title>Roseovarius bejariae sp. nov., a moderately halophylic bacterium isolated from a saline soil in Rambla Salada (Murcia).</title>
        <authorList>
            <person name="Castro D.J."/>
            <person name="Gomez-Altuve A."/>
            <person name="Reina J.C."/>
            <person name="Rodriguez M."/>
            <person name="Sampedro I."/>
            <person name="Llamas I."/>
            <person name="Martinez-Checa F."/>
        </authorList>
    </citation>
    <scope>NUCLEOTIDE SEQUENCE [LARGE SCALE GENOMIC DNA]</scope>
    <source>
        <strain evidence="2 3">A21</strain>
    </source>
</reference>
<dbReference type="InterPro" id="IPR036390">
    <property type="entry name" value="WH_DNA-bd_sf"/>
</dbReference>
<feature type="region of interest" description="Disordered" evidence="1">
    <location>
        <begin position="111"/>
        <end position="130"/>
    </location>
</feature>
<gene>
    <name evidence="2" type="ORF">FDP25_09525</name>
</gene>
<proteinExistence type="predicted"/>
<evidence type="ECO:0000313" key="3">
    <source>
        <dbReference type="Proteomes" id="UP000564704"/>
    </source>
</evidence>
<dbReference type="Pfam" id="PF13412">
    <property type="entry name" value="HTH_24"/>
    <property type="match status" value="1"/>
</dbReference>
<sequence length="130" mass="14658">MPHQRDTFQQDMRFRILRLLESDPQLSQRALSRELGVSLGSVNYCLKALVQRGQLKISNFRASNNKLRYAYVLTPKGVAEKTALTGQFLQSKLKEYDALKAEIESLQEELELGADMGPSPCAQDGARSRK</sequence>
<accession>A0A844D354</accession>
<dbReference type="EMBL" id="SZWE01000001">
    <property type="protein sequence ID" value="MRU15668.1"/>
    <property type="molecule type" value="Genomic_DNA"/>
</dbReference>
<dbReference type="AlphaFoldDB" id="A0A844D354"/>
<evidence type="ECO:0000256" key="1">
    <source>
        <dbReference type="SAM" id="MobiDB-lite"/>
    </source>
</evidence>
<dbReference type="NCBIfam" id="TIGR04176">
    <property type="entry name" value="MarR_EPS"/>
    <property type="match status" value="1"/>
</dbReference>
<comment type="caution">
    <text evidence="2">The sequence shown here is derived from an EMBL/GenBank/DDBJ whole genome shotgun (WGS) entry which is preliminary data.</text>
</comment>